<gene>
    <name evidence="1" type="ORF">Mgrana_00909</name>
</gene>
<comment type="caution">
    <text evidence="1">The sequence shown here is derived from an EMBL/GenBank/DDBJ whole genome shotgun (WGS) entry which is preliminary data.</text>
</comment>
<reference evidence="1 2" key="1">
    <citation type="submission" date="2018-08" db="EMBL/GenBank/DDBJ databases">
        <title>Meiothermus granaticius genome AF-68 sequencing project.</title>
        <authorList>
            <person name="Da Costa M.S."/>
            <person name="Albuquerque L."/>
            <person name="Raposo P."/>
            <person name="Froufe H.J.C."/>
            <person name="Barroso C.S."/>
            <person name="Egas C."/>
        </authorList>
    </citation>
    <scope>NUCLEOTIDE SEQUENCE [LARGE SCALE GENOMIC DNA]</scope>
    <source>
        <strain evidence="1 2">AF-68</strain>
    </source>
</reference>
<sequence>MPSLAALLLLGAVLAQPLPSTLLEGRIGLEQAVLLAQRYLSLPLEPYKAEFKRKPREALQVWEIRLGGFEVWVDTQNGQVTYLRARPAPPHTRQPHLPFRRALALAQSLVPSLEELELKLKEGRLIWEVKGAGQEVWLDARTGQVLRIMNR</sequence>
<evidence type="ECO:0000313" key="2">
    <source>
        <dbReference type="Proteomes" id="UP000266178"/>
    </source>
</evidence>
<protein>
    <recommendedName>
        <fullName evidence="3">Peptidase propeptide and YPEB domain protein</fullName>
    </recommendedName>
</protein>
<proteinExistence type="predicted"/>
<evidence type="ECO:0000313" key="1">
    <source>
        <dbReference type="EMBL" id="RIH93111.1"/>
    </source>
</evidence>
<organism evidence="1 2">
    <name type="scientific">Meiothermus granaticius NBRC 107808</name>
    <dbReference type="NCBI Taxonomy" id="1227551"/>
    <lineage>
        <taxon>Bacteria</taxon>
        <taxon>Thermotogati</taxon>
        <taxon>Deinococcota</taxon>
        <taxon>Deinococci</taxon>
        <taxon>Thermales</taxon>
        <taxon>Thermaceae</taxon>
        <taxon>Meiothermus</taxon>
    </lineage>
</organism>
<accession>A0A399FE09</accession>
<dbReference type="EMBL" id="QWLB01000009">
    <property type="protein sequence ID" value="RIH93111.1"/>
    <property type="molecule type" value="Genomic_DNA"/>
</dbReference>
<keyword evidence="2" id="KW-1185">Reference proteome</keyword>
<evidence type="ECO:0008006" key="3">
    <source>
        <dbReference type="Google" id="ProtNLM"/>
    </source>
</evidence>
<dbReference type="Proteomes" id="UP000266178">
    <property type="component" value="Unassembled WGS sequence"/>
</dbReference>
<dbReference type="RefSeq" id="WP_240631248.1">
    <property type="nucleotide sequence ID" value="NZ_BJXM01000018.1"/>
</dbReference>
<dbReference type="AlphaFoldDB" id="A0A399FE09"/>
<name>A0A399FE09_9DEIN</name>